<evidence type="ECO:0008006" key="5">
    <source>
        <dbReference type="Google" id="ProtNLM"/>
    </source>
</evidence>
<evidence type="ECO:0000313" key="3">
    <source>
        <dbReference type="EMBL" id="AJZ62680.1"/>
    </source>
</evidence>
<feature type="signal peptide" evidence="2">
    <location>
        <begin position="1"/>
        <end position="19"/>
    </location>
</feature>
<feature type="region of interest" description="Disordered" evidence="1">
    <location>
        <begin position="62"/>
        <end position="116"/>
    </location>
</feature>
<organism evidence="3 4">
    <name type="scientific">Paraburkholderia fungorum</name>
    <dbReference type="NCBI Taxonomy" id="134537"/>
    <lineage>
        <taxon>Bacteria</taxon>
        <taxon>Pseudomonadati</taxon>
        <taxon>Pseudomonadota</taxon>
        <taxon>Betaproteobacteria</taxon>
        <taxon>Burkholderiales</taxon>
        <taxon>Burkholderiaceae</taxon>
        <taxon>Paraburkholderia</taxon>
    </lineage>
</organism>
<evidence type="ECO:0000313" key="4">
    <source>
        <dbReference type="Proteomes" id="UP000032614"/>
    </source>
</evidence>
<dbReference type="EMBL" id="CP010027">
    <property type="protein sequence ID" value="AJZ62680.1"/>
    <property type="molecule type" value="Genomic_DNA"/>
</dbReference>
<accession>A0AAU8TN83</accession>
<evidence type="ECO:0000256" key="1">
    <source>
        <dbReference type="SAM" id="MobiDB-lite"/>
    </source>
</evidence>
<name>A0AAU8TN83_9BURK</name>
<dbReference type="KEGG" id="bfn:OI25_5560"/>
<reference evidence="3 4" key="1">
    <citation type="journal article" date="2015" name="Genome Announc.">
        <title>Complete genome sequences for 59 burkholderia isolates, both pathogenic and near neighbor.</title>
        <authorList>
            <person name="Johnson S.L."/>
            <person name="Bishop-Lilly K.A."/>
            <person name="Ladner J.T."/>
            <person name="Daligault H.E."/>
            <person name="Davenport K.W."/>
            <person name="Jaissle J."/>
            <person name="Frey K.G."/>
            <person name="Koroleva G.I."/>
            <person name="Bruce D.C."/>
            <person name="Coyne S.R."/>
            <person name="Broomall S.M."/>
            <person name="Li P.E."/>
            <person name="Teshima H."/>
            <person name="Gibbons H.S."/>
            <person name="Palacios G.F."/>
            <person name="Rosenzweig C.N."/>
            <person name="Redden C.L."/>
            <person name="Xu Y."/>
            <person name="Minogue T.D."/>
            <person name="Chain P.S."/>
        </authorList>
    </citation>
    <scope>NUCLEOTIDE SEQUENCE [LARGE SCALE GENOMIC DNA]</scope>
    <source>
        <strain evidence="3 4">ATCC BAA-463</strain>
    </source>
</reference>
<keyword evidence="2" id="KW-0732">Signal</keyword>
<dbReference type="AlphaFoldDB" id="A0AAU8TN83"/>
<protein>
    <recommendedName>
        <fullName evidence="5">DUF4148 domain-containing protein</fullName>
    </recommendedName>
</protein>
<dbReference type="Proteomes" id="UP000032614">
    <property type="component" value="Chromosome 2"/>
</dbReference>
<evidence type="ECO:0000256" key="2">
    <source>
        <dbReference type="SAM" id="SignalP"/>
    </source>
</evidence>
<feature type="chain" id="PRO_5043998005" description="DUF4148 domain-containing protein" evidence="2">
    <location>
        <begin position="20"/>
        <end position="116"/>
    </location>
</feature>
<sequence>MKRIGLAVLMATLTPAVYAAGGYTEVWNPPEARASAPRRAGTAHKLAVRPHVAPHPVNVRARRAPAPAPKLVAKQGTIQKSPPANEPDMSGIPRQITPEGNVLRVDSRGMSAEVTR</sequence>
<proteinExistence type="predicted"/>
<gene>
    <name evidence="3" type="ORF">OI25_5560</name>
</gene>